<evidence type="ECO:0000259" key="5">
    <source>
        <dbReference type="PROSITE" id="PS50975"/>
    </source>
</evidence>
<proteinExistence type="predicted"/>
<dbReference type="Proteomes" id="UP001156398">
    <property type="component" value="Unassembled WGS sequence"/>
</dbReference>
<dbReference type="PANTHER" id="PTHR43585:SF2">
    <property type="entry name" value="ATP-GRASP ENZYME FSQD"/>
    <property type="match status" value="1"/>
</dbReference>
<keyword evidence="8" id="KW-1185">Reference proteome</keyword>
<dbReference type="InterPro" id="IPR005479">
    <property type="entry name" value="CPAse_ATP-bd"/>
</dbReference>
<protein>
    <recommendedName>
        <fullName evidence="5">ATP-grasp domain-containing protein</fullName>
    </recommendedName>
</protein>
<dbReference type="PROSITE" id="PS50975">
    <property type="entry name" value="ATP_GRASP"/>
    <property type="match status" value="1"/>
</dbReference>
<dbReference type="Pfam" id="PF02786">
    <property type="entry name" value="CPSase_L_D2"/>
    <property type="match status" value="1"/>
</dbReference>
<reference evidence="7 8" key="1">
    <citation type="submission" date="2023-05" db="EMBL/GenBank/DDBJ databases">
        <title>Streptantibioticus silvisoli sp. nov., acidotolerant actinomycetes 1 from pine litter.</title>
        <authorList>
            <person name="Swiecimska M."/>
            <person name="Golinska P."/>
            <person name="Sangal V."/>
            <person name="Wachnowicz B."/>
            <person name="Goodfellow M."/>
        </authorList>
    </citation>
    <scope>NUCLEOTIDE SEQUENCE</scope>
    <source>
        <strain evidence="7">SL13</strain>
        <strain evidence="6 8">SL54</strain>
    </source>
</reference>
<comment type="caution">
    <text evidence="7">The sequence shown here is derived from an EMBL/GenBank/DDBJ whole genome shotgun (WGS) entry which is preliminary data.</text>
</comment>
<dbReference type="GO" id="GO:0046872">
    <property type="term" value="F:metal ion binding"/>
    <property type="evidence" value="ECO:0007669"/>
    <property type="project" value="InterPro"/>
</dbReference>
<dbReference type="Pfam" id="PF18603">
    <property type="entry name" value="LAL_C2"/>
    <property type="match status" value="1"/>
</dbReference>
<dbReference type="EMBL" id="JABXJJ020000013">
    <property type="protein sequence ID" value="MDI5970063.1"/>
    <property type="molecule type" value="Genomic_DNA"/>
</dbReference>
<dbReference type="PANTHER" id="PTHR43585">
    <property type="entry name" value="FUMIPYRROLE BIOSYNTHESIS PROTEIN C"/>
    <property type="match status" value="1"/>
</dbReference>
<evidence type="ECO:0000256" key="4">
    <source>
        <dbReference type="PROSITE-ProRule" id="PRU00409"/>
    </source>
</evidence>
<name>A0AA90K8H5_9ACTN</name>
<evidence type="ECO:0000256" key="2">
    <source>
        <dbReference type="ARBA" id="ARBA00022741"/>
    </source>
</evidence>
<evidence type="ECO:0000313" key="8">
    <source>
        <dbReference type="Proteomes" id="UP001156398"/>
    </source>
</evidence>
<dbReference type="AlphaFoldDB" id="A0AA90K8H5"/>
<dbReference type="EMBL" id="JAAGKO020000019">
    <property type="protein sequence ID" value="MDI5963974.1"/>
    <property type="molecule type" value="Genomic_DNA"/>
</dbReference>
<evidence type="ECO:0000313" key="7">
    <source>
        <dbReference type="EMBL" id="MDI5970063.1"/>
    </source>
</evidence>
<keyword evidence="3 4" id="KW-0067">ATP-binding</keyword>
<dbReference type="Gene3D" id="3.30.470.20">
    <property type="entry name" value="ATP-grasp fold, B domain"/>
    <property type="match status" value="1"/>
</dbReference>
<dbReference type="RefSeq" id="WP_271312738.1">
    <property type="nucleotide sequence ID" value="NZ_JAAGKO020000019.1"/>
</dbReference>
<evidence type="ECO:0000313" key="6">
    <source>
        <dbReference type="EMBL" id="MDI5963974.1"/>
    </source>
</evidence>
<dbReference type="InterPro" id="IPR052032">
    <property type="entry name" value="ATP-dep_AA_Ligase"/>
</dbReference>
<sequence length="398" mass="41553">MTVLVVAVGPPVLEQELVRAGHTDFVSVVPEAYAGLRGDGHPVVPVRSLDDYAALAAVARAHPGAGAVLTVQEEGMRAAAFLRDLLGLPGAGLGEAVRFTDKTLMKRLLAAAGLPVAANTRVASLDAVPAAAELIGWPVVVKPAAGGGTENVWRADGPAHLERLAAEGHLAPLSACGSLVVEAFVDVRTEYHCDALHVGGREVYAHVGRYPAPLLAGLGATGGTTLLPDTDPVAAAVLDLHRASLRALGQTDGFTHGEFFGTPDGLMVGEVAARPGGAGLPRALFHQYGIDVRAWAVDLALDRPLRPVGGARADVISWLTLPARPGRIHHVSSAKDLRELPGVIEAVMRYGPGDLFDRPRSSIAYAGHVYLASTSPEEATTDIERVLAAYRFELDTDA</sequence>
<evidence type="ECO:0000256" key="1">
    <source>
        <dbReference type="ARBA" id="ARBA00022598"/>
    </source>
</evidence>
<evidence type="ECO:0000256" key="3">
    <source>
        <dbReference type="ARBA" id="ARBA00022840"/>
    </source>
</evidence>
<dbReference type="GO" id="GO:0016874">
    <property type="term" value="F:ligase activity"/>
    <property type="evidence" value="ECO:0007669"/>
    <property type="project" value="UniProtKB-KW"/>
</dbReference>
<keyword evidence="2 4" id="KW-0547">Nucleotide-binding</keyword>
<dbReference type="InterPro" id="IPR011761">
    <property type="entry name" value="ATP-grasp"/>
</dbReference>
<keyword evidence="1" id="KW-0436">Ligase</keyword>
<accession>A0AA90K8H5</accession>
<dbReference type="Gene3D" id="3.40.50.20">
    <property type="match status" value="1"/>
</dbReference>
<dbReference type="InterPro" id="IPR013815">
    <property type="entry name" value="ATP_grasp_subdomain_1"/>
</dbReference>
<dbReference type="GO" id="GO:0005524">
    <property type="term" value="F:ATP binding"/>
    <property type="evidence" value="ECO:0007669"/>
    <property type="project" value="UniProtKB-UniRule"/>
</dbReference>
<dbReference type="Gene3D" id="3.30.1490.20">
    <property type="entry name" value="ATP-grasp fold, A domain"/>
    <property type="match status" value="1"/>
</dbReference>
<dbReference type="InterPro" id="IPR040570">
    <property type="entry name" value="LAL_C2"/>
</dbReference>
<organism evidence="7">
    <name type="scientific">Streptantibioticus silvisoli</name>
    <dbReference type="NCBI Taxonomy" id="2705255"/>
    <lineage>
        <taxon>Bacteria</taxon>
        <taxon>Bacillati</taxon>
        <taxon>Actinomycetota</taxon>
        <taxon>Actinomycetes</taxon>
        <taxon>Kitasatosporales</taxon>
        <taxon>Streptomycetaceae</taxon>
        <taxon>Streptantibioticus</taxon>
    </lineage>
</organism>
<dbReference type="SUPFAM" id="SSF56059">
    <property type="entry name" value="Glutathione synthetase ATP-binding domain-like"/>
    <property type="match status" value="1"/>
</dbReference>
<gene>
    <name evidence="6" type="ORF">POF43_014835</name>
    <name evidence="7" type="ORF">POF50_012045</name>
</gene>
<feature type="domain" description="ATP-grasp" evidence="5">
    <location>
        <begin position="106"/>
        <end position="301"/>
    </location>
</feature>